<sequence length="60" mass="6552">MGVKASGSPKLRETNQQYSQKVLLDCVVKDSESAKPKIQAWKPGSDQAQFGVKAGQKLFN</sequence>
<dbReference type="Proteomes" id="UP001483337">
    <property type="component" value="Chromosome"/>
</dbReference>
<organism evidence="1 2">
    <name type="scientific">Okeanomitos corallinicola TIOX110</name>
    <dbReference type="NCBI Taxonomy" id="3133117"/>
    <lineage>
        <taxon>Bacteria</taxon>
        <taxon>Bacillati</taxon>
        <taxon>Cyanobacteriota</taxon>
        <taxon>Cyanophyceae</taxon>
        <taxon>Nostocales</taxon>
        <taxon>Aphanizomenonaceae</taxon>
        <taxon>Okeanomitos</taxon>
    </lineage>
</organism>
<reference evidence="1 2" key="1">
    <citation type="submission" date="2024-04" db="EMBL/GenBank/DDBJ databases">
        <title>Okeanomitos corallinicola gen. &amp; sp. nov. (Nostocales, Cyanobacteria), a new toxic marine heterocyst-forming cyanobacterium from a coral reef.</title>
        <authorList>
            <person name="Li H."/>
            <person name="Li R."/>
            <person name="Kang J."/>
            <person name="Hii K.S."/>
            <person name="Mohamed H.F."/>
            <person name="Xu X."/>
            <person name="Luo Z."/>
        </authorList>
    </citation>
    <scope>NUCLEOTIDE SEQUENCE [LARGE SCALE GENOMIC DNA]</scope>
    <source>
        <strain evidence="1 2">TIOX110</strain>
    </source>
</reference>
<protein>
    <submittedName>
        <fullName evidence="1">Uncharacterized protein</fullName>
    </submittedName>
</protein>
<gene>
    <name evidence="1" type="ORF">WJM97_00920</name>
</gene>
<accession>A0ABZ2USB9</accession>
<evidence type="ECO:0000313" key="2">
    <source>
        <dbReference type="Proteomes" id="UP001483337"/>
    </source>
</evidence>
<keyword evidence="2" id="KW-1185">Reference proteome</keyword>
<proteinExistence type="predicted"/>
<evidence type="ECO:0000313" key="1">
    <source>
        <dbReference type="EMBL" id="WZB88294.1"/>
    </source>
</evidence>
<dbReference type="RefSeq" id="WP_353931202.1">
    <property type="nucleotide sequence ID" value="NZ_CP150886.1"/>
</dbReference>
<dbReference type="EMBL" id="CP150886">
    <property type="protein sequence ID" value="WZB88294.1"/>
    <property type="molecule type" value="Genomic_DNA"/>
</dbReference>
<name>A0ABZ2USB9_9CYAN</name>